<sequence length="42" mass="5014">MMIVREQEWMIPIGKYRITSISKEKLHDSFGTLKVYDIEVVE</sequence>
<reference evidence="2 4" key="2">
    <citation type="submission" date="2018-07" db="EMBL/GenBank/DDBJ databases">
        <title>Complete genome sequence of bacteriophage T2.</title>
        <authorList>
            <person name="Akiyama T."/>
            <person name="Ando H."/>
            <person name="Kitao T."/>
            <person name="Shimada K."/>
        </authorList>
    </citation>
    <scope>NUCLEOTIDE SEQUENCE [LARGE SCALE GENOMIC DNA]</scope>
    <source>
        <strain evidence="2 4">T2</strain>
    </source>
</reference>
<dbReference type="EMBL" id="AP018813">
    <property type="protein sequence ID" value="BBF63178.1"/>
    <property type="molecule type" value="Genomic_DNA"/>
</dbReference>
<reference evidence="1 3" key="1">
    <citation type="submission" date="2017-12" db="EMBL/GenBank/DDBJ databases">
        <title>Whole genome analysis of Escherichia phage PP01 and T2.</title>
        <authorList>
            <person name="Hoshiga F."/>
            <person name="Yoshizaki K."/>
            <person name="Miyanaga K."/>
            <person name="Tanji Y."/>
        </authorList>
    </citation>
    <scope>NUCLEOTIDE SEQUENCE [LARGE SCALE GENOMIC DNA]</scope>
</reference>
<dbReference type="Proteomes" id="UP000503557">
    <property type="component" value="Segment"/>
</dbReference>
<dbReference type="EMBL" id="LC348380">
    <property type="protein sequence ID" value="BBC14633.1"/>
    <property type="molecule type" value="Genomic_DNA"/>
</dbReference>
<accession>A0A2Z5WKE3</accession>
<name>A0A2Z5WKE3_BPT2</name>
<evidence type="ECO:0000313" key="4">
    <source>
        <dbReference type="Proteomes" id="UP000503557"/>
    </source>
</evidence>
<proteinExistence type="predicted"/>
<accession>A0A6J3ZYG3</accession>
<organismHost>
    <name type="scientific">Escherichia coli</name>
    <dbReference type="NCBI Taxonomy" id="562"/>
</organismHost>
<organism evidence="1 3">
    <name type="scientific">Enterobacteria phage T2</name>
    <name type="common">Bacteriophage T2</name>
    <dbReference type="NCBI Taxonomy" id="2060721"/>
    <lineage>
        <taxon>Viruses</taxon>
        <taxon>Duplodnaviria</taxon>
        <taxon>Heunggongvirae</taxon>
        <taxon>Uroviricota</taxon>
        <taxon>Caudoviricetes</taxon>
        <taxon>Pantevenvirales</taxon>
        <taxon>Straboviridae</taxon>
        <taxon>Tevenvirinae</taxon>
        <taxon>Tequatrovirus</taxon>
        <taxon>Tequatrovirus T2</taxon>
    </lineage>
</organism>
<protein>
    <submittedName>
        <fullName evidence="1">Uncharacterized protein</fullName>
    </submittedName>
</protein>
<keyword evidence="3" id="KW-1185">Reference proteome</keyword>
<dbReference type="Proteomes" id="UP000249673">
    <property type="component" value="Segment"/>
</dbReference>
<evidence type="ECO:0000313" key="1">
    <source>
        <dbReference type="EMBL" id="BBC14633.1"/>
    </source>
</evidence>
<evidence type="ECO:0000313" key="3">
    <source>
        <dbReference type="Proteomes" id="UP000249673"/>
    </source>
</evidence>
<gene>
    <name evidence="2" type="ORF">EcT2_00018</name>
</gene>
<evidence type="ECO:0000313" key="2">
    <source>
        <dbReference type="EMBL" id="BBF63178.1"/>
    </source>
</evidence>